<gene>
    <name evidence="3" type="ORF">EDC35_101105</name>
</gene>
<dbReference type="SMART" id="SM00257">
    <property type="entry name" value="LysM"/>
    <property type="match status" value="1"/>
</dbReference>
<reference evidence="3 4" key="1">
    <citation type="submission" date="2019-03" db="EMBL/GenBank/DDBJ databases">
        <title>Genomic Encyclopedia of Type Strains, Phase IV (KMG-IV): sequencing the most valuable type-strain genomes for metagenomic binning, comparative biology and taxonomic classification.</title>
        <authorList>
            <person name="Goeker M."/>
        </authorList>
    </citation>
    <scope>NUCLEOTIDE SEQUENCE [LARGE SCALE GENOMIC DNA]</scope>
    <source>
        <strain evidence="3 4">DSM 13587</strain>
    </source>
</reference>
<keyword evidence="4" id="KW-1185">Reference proteome</keyword>
<dbReference type="InterPro" id="IPR018392">
    <property type="entry name" value="LysM"/>
</dbReference>
<organism evidence="3 4">
    <name type="scientific">Thiobaca trueperi</name>
    <dbReference type="NCBI Taxonomy" id="127458"/>
    <lineage>
        <taxon>Bacteria</taxon>
        <taxon>Pseudomonadati</taxon>
        <taxon>Pseudomonadota</taxon>
        <taxon>Gammaproteobacteria</taxon>
        <taxon>Chromatiales</taxon>
        <taxon>Chromatiaceae</taxon>
        <taxon>Thiobaca</taxon>
    </lineage>
</organism>
<dbReference type="RefSeq" id="WP_132974897.1">
    <property type="nucleotide sequence ID" value="NZ_SMAO01000001.1"/>
</dbReference>
<dbReference type="InterPro" id="IPR052196">
    <property type="entry name" value="Bact_Kbp"/>
</dbReference>
<sequence length="404" mass="45172">MRAIINPFAAVSLLAGLLLLPMSPVQAVELAPDAPQTYVVRAGDTLWDIAGRYLREPWHWAEIWQANPGIDNPNLIYPGDVLELTMVDGQPRVRVARGGETTTGSRDGMRVVRLSPQVRVSSLKAAVPTISISSIAPFLTQPYIADSDQIRRAAYVVGFPDEHIVAGLHDSIYVRRIDSNIDTHFQALRPGDALRDPDTNEILGYEAVFIANLTLERTGDPAKLQVTRSEREVSIGDRVIPAALEQSLENFFPRPAPPGTKGRILSVLNGVSQIGQFDVVTINRGTRDRIEVGHVFEAFIGGTRERDQVRGGSFVTNWRDESPFSTDFWFGRDQVRQGWRMNEPDAAPLPPHVEFRRENSQYFKPFERAGILMVFRTFERVSFALVMNTYRAINVGDWVAPPRS</sequence>
<accession>A0A4V2V257</accession>
<keyword evidence="1" id="KW-0732">Signal</keyword>
<evidence type="ECO:0000256" key="1">
    <source>
        <dbReference type="SAM" id="SignalP"/>
    </source>
</evidence>
<evidence type="ECO:0000313" key="3">
    <source>
        <dbReference type="EMBL" id="TCT23792.1"/>
    </source>
</evidence>
<dbReference type="Gene3D" id="3.10.350.10">
    <property type="entry name" value="LysM domain"/>
    <property type="match status" value="1"/>
</dbReference>
<protein>
    <submittedName>
        <fullName evidence="3">LysM domain-containing protein</fullName>
    </submittedName>
</protein>
<proteinExistence type="predicted"/>
<dbReference type="PANTHER" id="PTHR34700:SF4">
    <property type="entry name" value="PHAGE-LIKE ELEMENT PBSX PROTEIN XKDP"/>
    <property type="match status" value="1"/>
</dbReference>
<dbReference type="InterPro" id="IPR036779">
    <property type="entry name" value="LysM_dom_sf"/>
</dbReference>
<dbReference type="Proteomes" id="UP000295717">
    <property type="component" value="Unassembled WGS sequence"/>
</dbReference>
<name>A0A4V2V257_9GAMM</name>
<dbReference type="PANTHER" id="PTHR34700">
    <property type="entry name" value="POTASSIUM BINDING PROTEIN KBP"/>
    <property type="match status" value="1"/>
</dbReference>
<evidence type="ECO:0000259" key="2">
    <source>
        <dbReference type="PROSITE" id="PS51782"/>
    </source>
</evidence>
<dbReference type="OrthoDB" id="9765158at2"/>
<feature type="chain" id="PRO_5020555321" evidence="1">
    <location>
        <begin position="28"/>
        <end position="404"/>
    </location>
</feature>
<dbReference type="AlphaFoldDB" id="A0A4V2V257"/>
<dbReference type="PROSITE" id="PS51782">
    <property type="entry name" value="LYSM"/>
    <property type="match status" value="1"/>
</dbReference>
<dbReference type="CDD" id="cd00118">
    <property type="entry name" value="LysM"/>
    <property type="match status" value="1"/>
</dbReference>
<dbReference type="EMBL" id="SMAO01000001">
    <property type="protein sequence ID" value="TCT23792.1"/>
    <property type="molecule type" value="Genomic_DNA"/>
</dbReference>
<feature type="domain" description="LysM" evidence="2">
    <location>
        <begin position="36"/>
        <end position="84"/>
    </location>
</feature>
<evidence type="ECO:0000313" key="4">
    <source>
        <dbReference type="Proteomes" id="UP000295717"/>
    </source>
</evidence>
<feature type="signal peptide" evidence="1">
    <location>
        <begin position="1"/>
        <end position="27"/>
    </location>
</feature>
<comment type="caution">
    <text evidence="3">The sequence shown here is derived from an EMBL/GenBank/DDBJ whole genome shotgun (WGS) entry which is preliminary data.</text>
</comment>
<dbReference type="Pfam" id="PF01476">
    <property type="entry name" value="LysM"/>
    <property type="match status" value="1"/>
</dbReference>
<dbReference type="SUPFAM" id="SSF54106">
    <property type="entry name" value="LysM domain"/>
    <property type="match status" value="1"/>
</dbReference>